<dbReference type="EMBL" id="BTSX01000001">
    <property type="protein sequence ID" value="GMS78414.1"/>
    <property type="molecule type" value="Genomic_DNA"/>
</dbReference>
<proteinExistence type="predicted"/>
<evidence type="ECO:0000313" key="1">
    <source>
        <dbReference type="EMBL" id="GMS78414.1"/>
    </source>
</evidence>
<protein>
    <submittedName>
        <fullName evidence="1">Uncharacterized protein</fullName>
    </submittedName>
</protein>
<dbReference type="Pfam" id="PF05348">
    <property type="entry name" value="UMP1"/>
    <property type="match status" value="1"/>
</dbReference>
<name>A0AAV5SEF5_9BILA</name>
<dbReference type="Proteomes" id="UP001432027">
    <property type="component" value="Unassembled WGS sequence"/>
</dbReference>
<accession>A0AAV5SEF5</accession>
<reference evidence="1" key="1">
    <citation type="submission" date="2023-10" db="EMBL/GenBank/DDBJ databases">
        <title>Genome assembly of Pristionchus species.</title>
        <authorList>
            <person name="Yoshida K."/>
            <person name="Sommer R.J."/>
        </authorList>
    </citation>
    <scope>NUCLEOTIDE SEQUENCE</scope>
    <source>
        <strain evidence="1">RS0144</strain>
    </source>
</reference>
<feature type="non-terminal residue" evidence="1">
    <location>
        <position position="1"/>
    </location>
</feature>
<keyword evidence="2" id="KW-1185">Reference proteome</keyword>
<comment type="caution">
    <text evidence="1">The sequence shown here is derived from an EMBL/GenBank/DDBJ whole genome shotgun (WGS) entry which is preliminary data.</text>
</comment>
<sequence length="135" mass="14948">TLAQIMSEFLKCSKIEKDLLTSDRIPTDDVFTSSNSVVTKKDLEAPERKSNYAPHELVAQGSRIVPKVSDFVEGQRRIGGTAHAEKLVLELNAASQINRGPPGAFQSSRLHLDMLLGRDESYSFGDYLGGYDKEF</sequence>
<dbReference type="AlphaFoldDB" id="A0AAV5SEF5"/>
<organism evidence="1 2">
    <name type="scientific">Pristionchus entomophagus</name>
    <dbReference type="NCBI Taxonomy" id="358040"/>
    <lineage>
        <taxon>Eukaryota</taxon>
        <taxon>Metazoa</taxon>
        <taxon>Ecdysozoa</taxon>
        <taxon>Nematoda</taxon>
        <taxon>Chromadorea</taxon>
        <taxon>Rhabditida</taxon>
        <taxon>Rhabditina</taxon>
        <taxon>Diplogasteromorpha</taxon>
        <taxon>Diplogasteroidea</taxon>
        <taxon>Neodiplogasteridae</taxon>
        <taxon>Pristionchus</taxon>
    </lineage>
</organism>
<gene>
    <name evidence="1" type="ORF">PENTCL1PPCAC_589</name>
</gene>
<evidence type="ECO:0000313" key="2">
    <source>
        <dbReference type="Proteomes" id="UP001432027"/>
    </source>
</evidence>